<dbReference type="SUPFAM" id="SSF56349">
    <property type="entry name" value="DNA breaking-rejoining enzymes"/>
    <property type="match status" value="1"/>
</dbReference>
<accession>A0A0L7B1E2</accession>
<dbReference type="InterPro" id="IPR011010">
    <property type="entry name" value="DNA_brk_join_enz"/>
</dbReference>
<dbReference type="Pfam" id="PF00589">
    <property type="entry name" value="Phage_integrase"/>
    <property type="match status" value="1"/>
</dbReference>
<dbReference type="GO" id="GO:0003677">
    <property type="term" value="F:DNA binding"/>
    <property type="evidence" value="ECO:0007669"/>
    <property type="project" value="InterPro"/>
</dbReference>
<dbReference type="PATRIC" id="fig|1365965.3.peg.826"/>
<dbReference type="Gene3D" id="1.10.443.10">
    <property type="entry name" value="Intergrase catalytic core"/>
    <property type="match status" value="1"/>
</dbReference>
<feature type="domain" description="Tyr recombinase" evidence="2">
    <location>
        <begin position="1"/>
        <end position="77"/>
    </location>
</feature>
<organism evidence="3 4">
    <name type="scientific">Bifidobacterium breve MCC 1128</name>
    <dbReference type="NCBI Taxonomy" id="1365965"/>
    <lineage>
        <taxon>Bacteria</taxon>
        <taxon>Bacillati</taxon>
        <taxon>Actinomycetota</taxon>
        <taxon>Actinomycetes</taxon>
        <taxon>Bifidobacteriales</taxon>
        <taxon>Bifidobacteriaceae</taxon>
        <taxon>Bifidobacterium</taxon>
    </lineage>
</organism>
<dbReference type="GO" id="GO:0015074">
    <property type="term" value="P:DNA integration"/>
    <property type="evidence" value="ECO:0007669"/>
    <property type="project" value="InterPro"/>
</dbReference>
<dbReference type="Proteomes" id="UP000037193">
    <property type="component" value="Unassembled WGS sequence"/>
</dbReference>
<evidence type="ECO:0000256" key="1">
    <source>
        <dbReference type="ARBA" id="ARBA00023172"/>
    </source>
</evidence>
<name>A0A0L7B1E2_BIFBR</name>
<dbReference type="InterPro" id="IPR002104">
    <property type="entry name" value="Integrase_catalytic"/>
</dbReference>
<protein>
    <submittedName>
        <fullName evidence="3">Integrase</fullName>
    </submittedName>
</protein>
<evidence type="ECO:0000259" key="2">
    <source>
        <dbReference type="PROSITE" id="PS51898"/>
    </source>
</evidence>
<sequence length="87" mass="9713">MRHPDSRTGWLTVSVEKTEGVPDYMTPHDLRHTAVSLAIHAGVNPKLVQRIAGHHTFAQTMETYADLYDSDLDEYGEALDTEGDSNE</sequence>
<dbReference type="InterPro" id="IPR013762">
    <property type="entry name" value="Integrase-like_cat_sf"/>
</dbReference>
<proteinExistence type="predicted"/>
<comment type="caution">
    <text evidence="3">The sequence shown here is derived from an EMBL/GenBank/DDBJ whole genome shotgun (WGS) entry which is preliminary data.</text>
</comment>
<evidence type="ECO:0000313" key="4">
    <source>
        <dbReference type="Proteomes" id="UP000037193"/>
    </source>
</evidence>
<evidence type="ECO:0000313" key="3">
    <source>
        <dbReference type="EMBL" id="KOA41088.1"/>
    </source>
</evidence>
<dbReference type="GeneID" id="29242162"/>
<dbReference type="RefSeq" id="WP_003830024.1">
    <property type="nucleotide sequence ID" value="NZ_AVQD01000008.1"/>
</dbReference>
<dbReference type="PROSITE" id="PS51898">
    <property type="entry name" value="TYR_RECOMBINASE"/>
    <property type="match status" value="1"/>
</dbReference>
<dbReference type="EMBL" id="AVQD01000008">
    <property type="protein sequence ID" value="KOA41088.1"/>
    <property type="molecule type" value="Genomic_DNA"/>
</dbReference>
<dbReference type="GO" id="GO:0006310">
    <property type="term" value="P:DNA recombination"/>
    <property type="evidence" value="ECO:0007669"/>
    <property type="project" value="UniProtKB-KW"/>
</dbReference>
<reference evidence="3 4" key="1">
    <citation type="journal article" date="2015" name="Int J Genomics">
        <title>Comparative Genomics Revealed Genetic Diversity and Species/Strain-Level Differences in Carbohydrate Metabolism of Three Probiotic Bifidobacterial Species.</title>
        <authorList>
            <person name="Odamaki T."/>
            <person name="Horigome A."/>
            <person name="Sugahara H."/>
            <person name="Hashikura N."/>
            <person name="Minami J."/>
            <person name="Xiao J.Z."/>
            <person name="Abe F."/>
        </authorList>
    </citation>
    <scope>NUCLEOTIDE SEQUENCE [LARGE SCALE GENOMIC DNA]</scope>
    <source>
        <strain evidence="3 4">MCC 1128</strain>
    </source>
</reference>
<keyword evidence="1" id="KW-0233">DNA recombination</keyword>
<gene>
    <name evidence="3" type="ORF">BBM1128_04060</name>
</gene>
<dbReference type="AlphaFoldDB" id="A0A0L7B1E2"/>